<evidence type="ECO:0000313" key="2">
    <source>
        <dbReference type="Proteomes" id="UP001549921"/>
    </source>
</evidence>
<protein>
    <recommendedName>
        <fullName evidence="3">Tick transposon</fullName>
    </recommendedName>
</protein>
<evidence type="ECO:0008006" key="3">
    <source>
        <dbReference type="Google" id="ProtNLM"/>
    </source>
</evidence>
<dbReference type="Proteomes" id="UP001549921">
    <property type="component" value="Unassembled WGS sequence"/>
</dbReference>
<organism evidence="1 2">
    <name type="scientific">Loxostege sticticalis</name>
    <name type="common">Beet webworm moth</name>
    <dbReference type="NCBI Taxonomy" id="481309"/>
    <lineage>
        <taxon>Eukaryota</taxon>
        <taxon>Metazoa</taxon>
        <taxon>Ecdysozoa</taxon>
        <taxon>Arthropoda</taxon>
        <taxon>Hexapoda</taxon>
        <taxon>Insecta</taxon>
        <taxon>Pterygota</taxon>
        <taxon>Neoptera</taxon>
        <taxon>Endopterygota</taxon>
        <taxon>Lepidoptera</taxon>
        <taxon>Glossata</taxon>
        <taxon>Ditrysia</taxon>
        <taxon>Pyraloidea</taxon>
        <taxon>Crambidae</taxon>
        <taxon>Pyraustinae</taxon>
        <taxon>Loxostege</taxon>
    </lineage>
</organism>
<dbReference type="EMBL" id="JBEDNZ010000009">
    <property type="protein sequence ID" value="KAL0838458.1"/>
    <property type="molecule type" value="Genomic_DNA"/>
</dbReference>
<dbReference type="SUPFAM" id="SSF56219">
    <property type="entry name" value="DNase I-like"/>
    <property type="match status" value="1"/>
</dbReference>
<reference evidence="1 2" key="1">
    <citation type="submission" date="2024-06" db="EMBL/GenBank/DDBJ databases">
        <title>A chromosome-level genome assembly of beet webworm, Loxostege sticticalis.</title>
        <authorList>
            <person name="Zhang Y."/>
        </authorList>
    </citation>
    <scope>NUCLEOTIDE SEQUENCE [LARGE SCALE GENOMIC DNA]</scope>
    <source>
        <strain evidence="1">AQ028</strain>
        <tissue evidence="1">Male pupae</tissue>
    </source>
</reference>
<evidence type="ECO:0000313" key="1">
    <source>
        <dbReference type="EMBL" id="KAL0838458.1"/>
    </source>
</evidence>
<dbReference type="InterPro" id="IPR036691">
    <property type="entry name" value="Endo/exonu/phosph_ase_sf"/>
</dbReference>
<comment type="caution">
    <text evidence="1">The sequence shown here is derived from an EMBL/GenBank/DDBJ whole genome shotgun (WGS) entry which is preliminary data.</text>
</comment>
<dbReference type="PANTHER" id="PTHR47510:SF3">
    <property type="entry name" value="ENDO_EXONUCLEASE_PHOSPHATASE DOMAIN-CONTAINING PROTEIN"/>
    <property type="match status" value="1"/>
</dbReference>
<accession>A0ABD0T524</accession>
<gene>
    <name evidence="1" type="ORF">ABMA28_016590</name>
</gene>
<dbReference type="PANTHER" id="PTHR47510">
    <property type="entry name" value="REVERSE TRANSCRIPTASE DOMAIN-CONTAINING PROTEIN"/>
    <property type="match status" value="1"/>
</dbReference>
<dbReference type="AlphaFoldDB" id="A0ABD0T524"/>
<proteinExistence type="predicted"/>
<dbReference type="Gene3D" id="3.60.10.10">
    <property type="entry name" value="Endonuclease/exonuclease/phosphatase"/>
    <property type="match status" value="1"/>
</dbReference>
<name>A0ABD0T524_LOXSC</name>
<sequence length="483" mass="54619">MYSHPIDIIILTECRINNSKPLPLRPNYTTHSTTTKTNQNDGVVAIVNNSIAHSVREAALYGASCLEITLPNYKIVCIYRSPSEKDASKFIHSLDTYLSLPHMKTNVILTGDINIDIKVDNKDKYCDQYLDMLASHNLLPGHRLNTRINSCLDHIICNIDSTKVDATVAVIDTSITDHKTVLLSIYDKFYSFKPQRTKTVTNYTEALLTLQTHNVADLLNLQDPKILCSSLLNLITNCLDKHTKIIKIPSNKRIIKPWITPGILKCIKNRNRLQKQLSHDATNDILKITYRRYRNYCNNLIKKLKTQYERDLLEKAKANNKTLWSTIKTITNLNKQKNKNTELITIKTNSSQSAEYVNNHFNNIGEDLANKIIQNSVHNKVYFSSLPSLPNSIGIVLSEVSEIEAIITNLKSDSAAGKDGIPTNFIKMAKNELAPIITHLSSLCFQQGVFPPQLKQSIIHPIFKSGDRGDINNYRPISVLKKI</sequence>